<organism evidence="1 2">
    <name type="scientific">Entomophthora muscae</name>
    <dbReference type="NCBI Taxonomy" id="34485"/>
    <lineage>
        <taxon>Eukaryota</taxon>
        <taxon>Fungi</taxon>
        <taxon>Fungi incertae sedis</taxon>
        <taxon>Zoopagomycota</taxon>
        <taxon>Entomophthoromycotina</taxon>
        <taxon>Entomophthoromycetes</taxon>
        <taxon>Entomophthorales</taxon>
        <taxon>Entomophthoraceae</taxon>
        <taxon>Entomophthora</taxon>
    </lineage>
</organism>
<protein>
    <submittedName>
        <fullName evidence="1">Uncharacterized protein</fullName>
    </submittedName>
</protein>
<accession>A0ACC2UT26</accession>
<gene>
    <name evidence="1" type="ORF">DSO57_1008302</name>
</gene>
<proteinExistence type="predicted"/>
<evidence type="ECO:0000313" key="2">
    <source>
        <dbReference type="Proteomes" id="UP001165960"/>
    </source>
</evidence>
<sequence length="71" mass="7790">MEPHVAPKSMPTSSPSLPTNHTGIFSLVVGSTRKKPAQVTPENDRPAAQDWIPENDYHDVHGQYVASHDTI</sequence>
<name>A0ACC2UT26_9FUNG</name>
<evidence type="ECO:0000313" key="1">
    <source>
        <dbReference type="EMBL" id="KAJ9089901.1"/>
    </source>
</evidence>
<comment type="caution">
    <text evidence="1">The sequence shown here is derived from an EMBL/GenBank/DDBJ whole genome shotgun (WGS) entry which is preliminary data.</text>
</comment>
<keyword evidence="2" id="KW-1185">Reference proteome</keyword>
<reference evidence="1" key="1">
    <citation type="submission" date="2022-04" db="EMBL/GenBank/DDBJ databases">
        <title>Genome of the entomopathogenic fungus Entomophthora muscae.</title>
        <authorList>
            <person name="Elya C."/>
            <person name="Lovett B.R."/>
            <person name="Lee E."/>
            <person name="Macias A.M."/>
            <person name="Hajek A.E."/>
            <person name="De Bivort B.L."/>
            <person name="Kasson M.T."/>
            <person name="De Fine Licht H.H."/>
            <person name="Stajich J.E."/>
        </authorList>
    </citation>
    <scope>NUCLEOTIDE SEQUENCE</scope>
    <source>
        <strain evidence="1">Berkeley</strain>
    </source>
</reference>
<dbReference type="EMBL" id="QTSX02000025">
    <property type="protein sequence ID" value="KAJ9089901.1"/>
    <property type="molecule type" value="Genomic_DNA"/>
</dbReference>
<dbReference type="Proteomes" id="UP001165960">
    <property type="component" value="Unassembled WGS sequence"/>
</dbReference>